<accession>A0A917FWC9</accession>
<dbReference type="GO" id="GO:0043565">
    <property type="term" value="F:sequence-specific DNA binding"/>
    <property type="evidence" value="ECO:0007669"/>
    <property type="project" value="InterPro"/>
</dbReference>
<gene>
    <name evidence="6" type="ORF">GCM10010916_30010</name>
</gene>
<keyword evidence="4" id="KW-0472">Membrane</keyword>
<evidence type="ECO:0000313" key="7">
    <source>
        <dbReference type="Proteomes" id="UP000644756"/>
    </source>
</evidence>
<proteinExistence type="predicted"/>
<organism evidence="6 7">
    <name type="scientific">Paenibacillus abyssi</name>
    <dbReference type="NCBI Taxonomy" id="1340531"/>
    <lineage>
        <taxon>Bacteria</taxon>
        <taxon>Bacillati</taxon>
        <taxon>Bacillota</taxon>
        <taxon>Bacilli</taxon>
        <taxon>Bacillales</taxon>
        <taxon>Paenibacillaceae</taxon>
        <taxon>Paenibacillus</taxon>
    </lineage>
</organism>
<evidence type="ECO:0000256" key="1">
    <source>
        <dbReference type="ARBA" id="ARBA00023015"/>
    </source>
</evidence>
<evidence type="ECO:0000256" key="2">
    <source>
        <dbReference type="ARBA" id="ARBA00023125"/>
    </source>
</evidence>
<evidence type="ECO:0000313" key="6">
    <source>
        <dbReference type="EMBL" id="GGG11159.1"/>
    </source>
</evidence>
<dbReference type="PANTHER" id="PTHR43280:SF10">
    <property type="entry name" value="REGULATORY PROTEIN POCR"/>
    <property type="match status" value="1"/>
</dbReference>
<dbReference type="InterPro" id="IPR009057">
    <property type="entry name" value="Homeodomain-like_sf"/>
</dbReference>
<dbReference type="AlphaFoldDB" id="A0A917FWC9"/>
<evidence type="ECO:0000256" key="4">
    <source>
        <dbReference type="SAM" id="Phobius"/>
    </source>
</evidence>
<dbReference type="Pfam" id="PF12833">
    <property type="entry name" value="HTH_18"/>
    <property type="match status" value="1"/>
</dbReference>
<keyword evidence="1" id="KW-0805">Transcription regulation</keyword>
<dbReference type="SMART" id="SM00342">
    <property type="entry name" value="HTH_ARAC"/>
    <property type="match status" value="1"/>
</dbReference>
<dbReference type="Gene3D" id="1.10.10.60">
    <property type="entry name" value="Homeodomain-like"/>
    <property type="match status" value="2"/>
</dbReference>
<dbReference type="EMBL" id="BMGR01000009">
    <property type="protein sequence ID" value="GGG11159.1"/>
    <property type="molecule type" value="Genomic_DNA"/>
</dbReference>
<reference evidence="6" key="1">
    <citation type="journal article" date="2014" name="Int. J. Syst. Evol. Microbiol.">
        <title>Complete genome sequence of Corynebacterium casei LMG S-19264T (=DSM 44701T), isolated from a smear-ripened cheese.</title>
        <authorList>
            <consortium name="US DOE Joint Genome Institute (JGI-PGF)"/>
            <person name="Walter F."/>
            <person name="Albersmeier A."/>
            <person name="Kalinowski J."/>
            <person name="Ruckert C."/>
        </authorList>
    </citation>
    <scope>NUCLEOTIDE SEQUENCE</scope>
    <source>
        <strain evidence="6">CGMCC 1.12987</strain>
    </source>
</reference>
<dbReference type="InterPro" id="IPR018060">
    <property type="entry name" value="HTH_AraC"/>
</dbReference>
<dbReference type="SUPFAM" id="SSF46689">
    <property type="entry name" value="Homeodomain-like"/>
    <property type="match status" value="1"/>
</dbReference>
<keyword evidence="4" id="KW-1133">Transmembrane helix</keyword>
<dbReference type="PANTHER" id="PTHR43280">
    <property type="entry name" value="ARAC-FAMILY TRANSCRIPTIONAL REGULATOR"/>
    <property type="match status" value="1"/>
</dbReference>
<dbReference type="PROSITE" id="PS01124">
    <property type="entry name" value="HTH_ARAC_FAMILY_2"/>
    <property type="match status" value="1"/>
</dbReference>
<dbReference type="Proteomes" id="UP000644756">
    <property type="component" value="Unassembled WGS sequence"/>
</dbReference>
<protein>
    <recommendedName>
        <fullName evidence="5">HTH araC/xylS-type domain-containing protein</fullName>
    </recommendedName>
</protein>
<feature type="transmembrane region" description="Helical" evidence="4">
    <location>
        <begin position="12"/>
        <end position="32"/>
    </location>
</feature>
<name>A0A917FWC9_9BACL</name>
<keyword evidence="4" id="KW-0812">Transmembrane</keyword>
<evidence type="ECO:0000256" key="3">
    <source>
        <dbReference type="ARBA" id="ARBA00023163"/>
    </source>
</evidence>
<keyword evidence="3" id="KW-0804">Transcription</keyword>
<keyword evidence="7" id="KW-1185">Reference proteome</keyword>
<dbReference type="GO" id="GO:0003700">
    <property type="term" value="F:DNA-binding transcription factor activity"/>
    <property type="evidence" value="ECO:0007669"/>
    <property type="project" value="InterPro"/>
</dbReference>
<feature type="transmembrane region" description="Helical" evidence="4">
    <location>
        <begin position="261"/>
        <end position="279"/>
    </location>
</feature>
<feature type="domain" description="HTH araC/xylS-type" evidence="5">
    <location>
        <begin position="637"/>
        <end position="736"/>
    </location>
</feature>
<sequence>MKMNWYYRTMLSYAPIFFVVISSLIFVFFTTLNRSSEQKYIETNQAILQQTIRNMDANLQLTERNIVSEMFTDGILQSYFTGEPKSLYDYFIIQKQLADFSSTLPFENTIYLYNEHTGKVLSGSGMVELDTFNDKSFFSSVYEQGNSAGWTSTRDFNPSILDDTTQQVVSLVKVFPYGSNEQGAVVVNLYVKSLIEFLSRFNSGGNGAVQLLDADKQPFPGAAEPDMGEQIYAASGYTGWYFYSDSVHANEYSMLSLLSNLWFVAVLIIIVLALLWFTFITHVNYKPIQAILGKINGYTARKSEELGIKIPRNEFKFIETAIDHLLEKSVDYDALHKEEMLLRQRNLFHELLTGHQVLTDLEWERQMASFGLPHACQRLGVIALEIDHYTAFTEKYSPSDQYLLKFLIETAFRELAQQRELFVWHVWVQPHQLAAVLHLSGSDEPYQETLRRLGEEFRGWINAHLELTLSVGIGSETDTIRSISCSYRNANENAAYKAVFGTNTVIDNDKTNTRTNGETFACFQKVLEMTRFYRMDDEQWVDKLNQIFFKLKQMLISKNDIVTFMNNLIHQLQKDIKLLPPGVQALWKEDYQSRFERIASHTETIEELHERLLTMMTGLAAEIDQERNSRKHHAIALQMKEYIDRHYSDPGLSLVQVGDQYGLSARSASNLFKEELGEKFIDYLLKVRFAHAKNMLVETDEPIQTIAEKVGYSHVISFHRAFKKLFDLPPGEFRAMNRAHEE</sequence>
<comment type="caution">
    <text evidence="6">The sequence shown here is derived from an EMBL/GenBank/DDBJ whole genome shotgun (WGS) entry which is preliminary data.</text>
</comment>
<evidence type="ECO:0000259" key="5">
    <source>
        <dbReference type="PROSITE" id="PS01124"/>
    </source>
</evidence>
<keyword evidence="2" id="KW-0238">DNA-binding</keyword>
<reference evidence="6" key="2">
    <citation type="submission" date="2020-09" db="EMBL/GenBank/DDBJ databases">
        <authorList>
            <person name="Sun Q."/>
            <person name="Zhou Y."/>
        </authorList>
    </citation>
    <scope>NUCLEOTIDE SEQUENCE</scope>
    <source>
        <strain evidence="6">CGMCC 1.12987</strain>
    </source>
</reference>